<organism evidence="1 2">
    <name type="scientific">Desulfurobacterium thermolithotrophum (strain DSM 11699 / BSA)</name>
    <dbReference type="NCBI Taxonomy" id="868864"/>
    <lineage>
        <taxon>Bacteria</taxon>
        <taxon>Pseudomonadati</taxon>
        <taxon>Aquificota</taxon>
        <taxon>Aquificia</taxon>
        <taxon>Desulfurobacteriales</taxon>
        <taxon>Desulfurobacteriaceae</taxon>
        <taxon>Desulfurobacterium</taxon>
    </lineage>
</organism>
<keyword evidence="2" id="KW-1185">Reference proteome</keyword>
<dbReference type="RefSeq" id="WP_013638150.1">
    <property type="nucleotide sequence ID" value="NC_015185.1"/>
</dbReference>
<accession>F0S2X0</accession>
<dbReference type="Proteomes" id="UP000007102">
    <property type="component" value="Chromosome"/>
</dbReference>
<name>F0S2X0_DESTD</name>
<reference evidence="1 2" key="1">
    <citation type="journal article" date="2011" name="Stand. Genomic Sci.">
        <title>Complete genome sequence of the thermophilic sulfur-reducer Desulfurobacterium thermolithotrophum type strain (BSA(T)) from a deep-sea hydrothermal vent.</title>
        <authorList>
            <person name="Goker M."/>
            <person name="Daligault H."/>
            <person name="Mwirichia R."/>
            <person name="Lapidus A."/>
            <person name="Lucas S."/>
            <person name="Deshpande S."/>
            <person name="Pagani I."/>
            <person name="Tapia R."/>
            <person name="Cheng J.F."/>
            <person name="Goodwin L."/>
            <person name="Pitluck S."/>
            <person name="Liolios K."/>
            <person name="Ivanova N."/>
            <person name="Mavromatis K."/>
            <person name="Mikhailova N."/>
            <person name="Pati A."/>
            <person name="Chen A."/>
            <person name="Palaniappan K."/>
            <person name="Han C."/>
            <person name="Land M."/>
            <person name="Hauser L."/>
            <person name="Pan C."/>
            <person name="Brambilla E.M."/>
            <person name="Rohde M."/>
            <person name="Spring S."/>
            <person name="Sikorski J."/>
            <person name="Wirth R."/>
            <person name="Detter J.C."/>
            <person name="Woyke T."/>
            <person name="Bristow J."/>
            <person name="Eisen J.A."/>
            <person name="Markowitz V."/>
            <person name="Hugenholtz P."/>
            <person name="Kyrpides N.C."/>
            <person name="Klenk H.P."/>
        </authorList>
    </citation>
    <scope>NUCLEOTIDE SEQUENCE [LARGE SCALE GENOMIC DNA]</scope>
    <source>
        <strain evidence="2">DSM 11699 / BSA</strain>
    </source>
</reference>
<sequence>MKLKKLVVGIFFITAFVYGYSEVGSISFHHQVEYHYSDHYALNISQKREEEKTEQVKICNQKESFKEQVEYSTRIDFRFVSFPPRASPIV</sequence>
<evidence type="ECO:0000313" key="2">
    <source>
        <dbReference type="Proteomes" id="UP000007102"/>
    </source>
</evidence>
<evidence type="ECO:0000313" key="1">
    <source>
        <dbReference type="EMBL" id="ADY73192.1"/>
    </source>
</evidence>
<gene>
    <name evidence="1" type="ordered locus">Dester_0541</name>
</gene>
<dbReference type="STRING" id="868864.Dester_0541"/>
<reference evidence="2" key="2">
    <citation type="submission" date="2011-02" db="EMBL/GenBank/DDBJ databases">
        <title>The complete genome of Desulfurobacterium thermolithotrophum DSM 11699.</title>
        <authorList>
            <consortium name="US DOE Joint Genome Institute (JGI-PGF)"/>
            <person name="Lucas S."/>
            <person name="Copeland A."/>
            <person name="Lapidus A."/>
            <person name="Bruce D."/>
            <person name="Goodwin L."/>
            <person name="Pitluck S."/>
            <person name="Kyrpides N."/>
            <person name="Mavromatis K."/>
            <person name="Pagani I."/>
            <person name="Ivanova N."/>
            <person name="Mikhailova N."/>
            <person name="Daligault H."/>
            <person name="Detter J.C."/>
            <person name="Tapia R."/>
            <person name="Han C."/>
            <person name="Land M."/>
            <person name="Hauser L."/>
            <person name="Markowitz V."/>
            <person name="Cheng J.-F."/>
            <person name="Hugenholtz P."/>
            <person name="Woyke T."/>
            <person name="Wu D."/>
            <person name="Spring S."/>
            <person name="Brambilla E."/>
            <person name="Klenk H.-P."/>
            <person name="Eisen J.A."/>
        </authorList>
    </citation>
    <scope>NUCLEOTIDE SEQUENCE [LARGE SCALE GENOMIC DNA]</scope>
    <source>
        <strain evidence="2">DSM 11699 / BSA</strain>
    </source>
</reference>
<dbReference type="EMBL" id="CP002543">
    <property type="protein sequence ID" value="ADY73192.1"/>
    <property type="molecule type" value="Genomic_DNA"/>
</dbReference>
<dbReference type="HOGENOM" id="CLU_2436042_0_0_0"/>
<protein>
    <submittedName>
        <fullName evidence="1">Uncharacterized protein</fullName>
    </submittedName>
</protein>
<dbReference type="InParanoid" id="F0S2X0"/>
<proteinExistence type="predicted"/>
<dbReference type="KEGG" id="dte:Dester_0541"/>
<dbReference type="AlphaFoldDB" id="F0S2X0"/>